<keyword evidence="3" id="KW-1185">Reference proteome</keyword>
<sequence>MGAIPMMLFSSGGTAAGARFLSDIRVPLFHKTYWKQYAAKQQRPEDRSPPGAVNKKQNDNKLPFTAWMHGTYLCGTQASSSVGNTYNWGSSICRA</sequence>
<reference evidence="2 3" key="1">
    <citation type="submission" date="2024-04" db="EMBL/GenBank/DDBJ databases">
        <title>Defined microbial consortia suppress multidrug-resistant proinflammatory Enterobacteriaceae via ecological control.</title>
        <authorList>
            <person name="Furuichi M."/>
            <person name="Kawaguchi T."/>
            <person name="Pust M."/>
            <person name="Yasuma K."/>
            <person name="Plichta D."/>
            <person name="Hasegawa N."/>
            <person name="Ohya T."/>
            <person name="Bhattarai S."/>
            <person name="Sasajima S."/>
            <person name="Aoto Y."/>
            <person name="Tuganbaev T."/>
            <person name="Yaginuma M."/>
            <person name="Ueda M."/>
            <person name="Okahashi N."/>
            <person name="Amafuji K."/>
            <person name="Kiridooshi Y."/>
            <person name="Sugita K."/>
            <person name="Strazar M."/>
            <person name="Skelly A."/>
            <person name="Suda W."/>
            <person name="Hattori M."/>
            <person name="Nakamoto N."/>
            <person name="Caballero S."/>
            <person name="Norman J."/>
            <person name="Olle B."/>
            <person name="Tanoue T."/>
            <person name="Arita M."/>
            <person name="Bucci V."/>
            <person name="Atarashi K."/>
            <person name="Xavier R."/>
            <person name="Honda K."/>
        </authorList>
    </citation>
    <scope>NUCLEOTIDE SEQUENCE [LARGE SCALE GENOMIC DNA]</scope>
    <source>
        <strain evidence="3">k34-0107-D12</strain>
    </source>
</reference>
<gene>
    <name evidence="2" type="ORF">K340107D12_48560</name>
</gene>
<comment type="caution">
    <text evidence="2">The sequence shown here is derived from an EMBL/GenBank/DDBJ whole genome shotgun (WGS) entry which is preliminary data.</text>
</comment>
<protein>
    <submittedName>
        <fullName evidence="2">Uncharacterized protein</fullName>
    </submittedName>
</protein>
<dbReference type="Proteomes" id="UP001600941">
    <property type="component" value="Unassembled WGS sequence"/>
</dbReference>
<proteinExistence type="predicted"/>
<name>A0ABQ0BZU0_9FIRM</name>
<organism evidence="2 3">
    <name type="scientific">Blautia parvula</name>
    <dbReference type="NCBI Taxonomy" id="2877527"/>
    <lineage>
        <taxon>Bacteria</taxon>
        <taxon>Bacillati</taxon>
        <taxon>Bacillota</taxon>
        <taxon>Clostridia</taxon>
        <taxon>Lachnospirales</taxon>
        <taxon>Lachnospiraceae</taxon>
        <taxon>Blautia</taxon>
    </lineage>
</organism>
<evidence type="ECO:0000313" key="2">
    <source>
        <dbReference type="EMBL" id="GAA6502040.1"/>
    </source>
</evidence>
<accession>A0ABQ0BZU0</accession>
<feature type="region of interest" description="Disordered" evidence="1">
    <location>
        <begin position="39"/>
        <end position="59"/>
    </location>
</feature>
<dbReference type="EMBL" id="BAABZQ010000001">
    <property type="protein sequence ID" value="GAA6502040.1"/>
    <property type="molecule type" value="Genomic_DNA"/>
</dbReference>
<evidence type="ECO:0000313" key="3">
    <source>
        <dbReference type="Proteomes" id="UP001600941"/>
    </source>
</evidence>
<evidence type="ECO:0000256" key="1">
    <source>
        <dbReference type="SAM" id="MobiDB-lite"/>
    </source>
</evidence>